<protein>
    <submittedName>
        <fullName evidence="2">Uncharacterized protein</fullName>
    </submittedName>
</protein>
<evidence type="ECO:0000313" key="2">
    <source>
        <dbReference type="EMBL" id="KAG2539636.1"/>
    </source>
</evidence>
<proteinExistence type="predicted"/>
<evidence type="ECO:0000313" key="3">
    <source>
        <dbReference type="Proteomes" id="UP000823388"/>
    </source>
</evidence>
<reference evidence="2" key="1">
    <citation type="submission" date="2020-05" db="EMBL/GenBank/DDBJ databases">
        <title>WGS assembly of Panicum virgatum.</title>
        <authorList>
            <person name="Lovell J.T."/>
            <person name="Jenkins J."/>
            <person name="Shu S."/>
            <person name="Juenger T.E."/>
            <person name="Schmutz J."/>
        </authorList>
    </citation>
    <scope>NUCLEOTIDE SEQUENCE</scope>
    <source>
        <strain evidence="2">AP13</strain>
    </source>
</reference>
<feature type="region of interest" description="Disordered" evidence="1">
    <location>
        <begin position="203"/>
        <end position="224"/>
    </location>
</feature>
<accession>A0A8T0MXX9</accession>
<dbReference type="Proteomes" id="UP000823388">
    <property type="component" value="Chromosome 9N"/>
</dbReference>
<dbReference type="AlphaFoldDB" id="A0A8T0MXX9"/>
<feature type="compositionally biased region" description="Low complexity" evidence="1">
    <location>
        <begin position="15"/>
        <end position="29"/>
    </location>
</feature>
<evidence type="ECO:0000256" key="1">
    <source>
        <dbReference type="SAM" id="MobiDB-lite"/>
    </source>
</evidence>
<feature type="region of interest" description="Disordered" evidence="1">
    <location>
        <begin position="1"/>
        <end position="44"/>
    </location>
</feature>
<keyword evidence="3" id="KW-1185">Reference proteome</keyword>
<gene>
    <name evidence="2" type="ORF">PVAP13_9NG484000</name>
</gene>
<dbReference type="EMBL" id="CM029054">
    <property type="protein sequence ID" value="KAG2539636.1"/>
    <property type="molecule type" value="Genomic_DNA"/>
</dbReference>
<organism evidence="2 3">
    <name type="scientific">Panicum virgatum</name>
    <name type="common">Blackwell switchgrass</name>
    <dbReference type="NCBI Taxonomy" id="38727"/>
    <lineage>
        <taxon>Eukaryota</taxon>
        <taxon>Viridiplantae</taxon>
        <taxon>Streptophyta</taxon>
        <taxon>Embryophyta</taxon>
        <taxon>Tracheophyta</taxon>
        <taxon>Spermatophyta</taxon>
        <taxon>Magnoliopsida</taxon>
        <taxon>Liliopsida</taxon>
        <taxon>Poales</taxon>
        <taxon>Poaceae</taxon>
        <taxon>PACMAD clade</taxon>
        <taxon>Panicoideae</taxon>
        <taxon>Panicodae</taxon>
        <taxon>Paniceae</taxon>
        <taxon>Panicinae</taxon>
        <taxon>Panicum</taxon>
        <taxon>Panicum sect. Hiantes</taxon>
    </lineage>
</organism>
<sequence>MAQARRRAGHPSPSPARAAGLLPAPLLARPGHRHPDGADGGADAGDVADALVLVVVPELDPVPPGLARGDQREDAAAEQHLDDGVPAAAAAGEDAAQALLERGAIEDAEVGGRRRREAAVVLVPGDGQQPEAGVVGVDSTGGRGYGGVGHGLLPAVGRDRHKLRIPAAGHAGGGRQVVRPATPVPEKKLAGQGRQRVVRLERTGRIEGTSMSAGGYRLRLSTRG</sequence>
<name>A0A8T0MXX9_PANVG</name>
<comment type="caution">
    <text evidence="2">The sequence shown here is derived from an EMBL/GenBank/DDBJ whole genome shotgun (WGS) entry which is preliminary data.</text>
</comment>